<dbReference type="InterPro" id="IPR036890">
    <property type="entry name" value="HATPase_C_sf"/>
</dbReference>
<dbReference type="InterPro" id="IPR003594">
    <property type="entry name" value="HATPase_dom"/>
</dbReference>
<dbReference type="Gene3D" id="3.30.565.10">
    <property type="entry name" value="Histidine kinase-like ATPase, C-terminal domain"/>
    <property type="match status" value="1"/>
</dbReference>
<sequence>MENKTFPATLDSLDDLRDLVREKALLAHLDKKKTYNLMLALDEIATNIILYGYEQAGKEGVLDVITDLSDRQLTIVVEDDAAPFDPLQRDLPDEDDFSKPLEERPIGGMGIFLTINGVDEFRYEYTHNRNRNIFIMNVPATEA</sequence>
<dbReference type="CDD" id="cd16936">
    <property type="entry name" value="HATPase_RsbW-like"/>
    <property type="match status" value="1"/>
</dbReference>
<keyword evidence="1" id="KW-0808">Transferase</keyword>
<evidence type="ECO:0000256" key="1">
    <source>
        <dbReference type="ARBA" id="ARBA00022527"/>
    </source>
</evidence>
<evidence type="ECO:0000313" key="4">
    <source>
        <dbReference type="Proteomes" id="UP000181790"/>
    </source>
</evidence>
<keyword evidence="1" id="KW-0723">Serine/threonine-protein kinase</keyword>
<dbReference type="GO" id="GO:0004674">
    <property type="term" value="F:protein serine/threonine kinase activity"/>
    <property type="evidence" value="ECO:0007669"/>
    <property type="project" value="UniProtKB-KW"/>
</dbReference>
<dbReference type="SUPFAM" id="SSF55874">
    <property type="entry name" value="ATPase domain of HSP90 chaperone/DNA topoisomerase II/histidine kinase"/>
    <property type="match status" value="1"/>
</dbReference>
<name>A0A1S2VPH5_9BACT</name>
<dbReference type="PANTHER" id="PTHR35526">
    <property type="entry name" value="ANTI-SIGMA-F FACTOR RSBW-RELATED"/>
    <property type="match status" value="1"/>
</dbReference>
<keyword evidence="1" id="KW-0418">Kinase</keyword>
<gene>
    <name evidence="3" type="ORF">BLX24_00610</name>
</gene>
<protein>
    <submittedName>
        <fullName evidence="3">Anti-sigma regulatory factor</fullName>
    </submittedName>
</protein>
<dbReference type="Proteomes" id="UP000181790">
    <property type="component" value="Unassembled WGS sequence"/>
</dbReference>
<dbReference type="RefSeq" id="WP_071501153.1">
    <property type="nucleotide sequence ID" value="NZ_MORL01000001.1"/>
</dbReference>
<dbReference type="PANTHER" id="PTHR35526:SF6">
    <property type="entry name" value="SLR1861 PROTEIN"/>
    <property type="match status" value="1"/>
</dbReference>
<comment type="caution">
    <text evidence="3">The sequence shown here is derived from an EMBL/GenBank/DDBJ whole genome shotgun (WGS) entry which is preliminary data.</text>
</comment>
<feature type="domain" description="Histidine kinase/HSP90-like ATPase" evidence="2">
    <location>
        <begin position="6"/>
        <end position="132"/>
    </location>
</feature>
<proteinExistence type="predicted"/>
<keyword evidence="4" id="KW-1185">Reference proteome</keyword>
<accession>A0A1S2VPH5</accession>
<dbReference type="OrthoDB" id="9792240at2"/>
<organism evidence="3 4">
    <name type="scientific">Arsenicibacter rosenii</name>
    <dbReference type="NCBI Taxonomy" id="1750698"/>
    <lineage>
        <taxon>Bacteria</taxon>
        <taxon>Pseudomonadati</taxon>
        <taxon>Bacteroidota</taxon>
        <taxon>Cytophagia</taxon>
        <taxon>Cytophagales</taxon>
        <taxon>Spirosomataceae</taxon>
        <taxon>Arsenicibacter</taxon>
    </lineage>
</organism>
<dbReference type="AlphaFoldDB" id="A0A1S2VPH5"/>
<dbReference type="InterPro" id="IPR050267">
    <property type="entry name" value="Anti-sigma-factor_SerPK"/>
</dbReference>
<evidence type="ECO:0000313" key="3">
    <source>
        <dbReference type="EMBL" id="OIN60652.1"/>
    </source>
</evidence>
<dbReference type="EMBL" id="MORL01000001">
    <property type="protein sequence ID" value="OIN60652.1"/>
    <property type="molecule type" value="Genomic_DNA"/>
</dbReference>
<reference evidence="3 4" key="1">
    <citation type="submission" date="2016-10" db="EMBL/GenBank/DDBJ databases">
        <title>Arsenicibacter rosenii gen. nov., sp. nov., an efficient arsenic-methylating bacterium isolated from an arsenic-contaminated paddy soil.</title>
        <authorList>
            <person name="Huang K."/>
        </authorList>
    </citation>
    <scope>NUCLEOTIDE SEQUENCE [LARGE SCALE GENOMIC DNA]</scope>
    <source>
        <strain evidence="3 4">SM-1</strain>
    </source>
</reference>
<evidence type="ECO:0000259" key="2">
    <source>
        <dbReference type="Pfam" id="PF13581"/>
    </source>
</evidence>
<dbReference type="Pfam" id="PF13581">
    <property type="entry name" value="HATPase_c_2"/>
    <property type="match status" value="1"/>
</dbReference>